<sequence length="60" mass="6748">MLCVIDLPFLIQYTLTSLKGVYIFSLDKSKVQCKVLASIGTLPNVLCFTFHLKSSYVPHI</sequence>
<organism evidence="1">
    <name type="scientific">Anguilla anguilla</name>
    <name type="common">European freshwater eel</name>
    <name type="synonym">Muraena anguilla</name>
    <dbReference type="NCBI Taxonomy" id="7936"/>
    <lineage>
        <taxon>Eukaryota</taxon>
        <taxon>Metazoa</taxon>
        <taxon>Chordata</taxon>
        <taxon>Craniata</taxon>
        <taxon>Vertebrata</taxon>
        <taxon>Euteleostomi</taxon>
        <taxon>Actinopterygii</taxon>
        <taxon>Neopterygii</taxon>
        <taxon>Teleostei</taxon>
        <taxon>Anguilliformes</taxon>
        <taxon>Anguillidae</taxon>
        <taxon>Anguilla</taxon>
    </lineage>
</organism>
<name>A0A0E9X9X9_ANGAN</name>
<proteinExistence type="predicted"/>
<protein>
    <submittedName>
        <fullName evidence="1">Uncharacterized protein</fullName>
    </submittedName>
</protein>
<reference evidence="1" key="1">
    <citation type="submission" date="2014-11" db="EMBL/GenBank/DDBJ databases">
        <authorList>
            <person name="Amaro Gonzalez C."/>
        </authorList>
    </citation>
    <scope>NUCLEOTIDE SEQUENCE</scope>
</reference>
<reference evidence="1" key="2">
    <citation type="journal article" date="2015" name="Fish Shellfish Immunol.">
        <title>Early steps in the European eel (Anguilla anguilla)-Vibrio vulnificus interaction in the gills: Role of the RtxA13 toxin.</title>
        <authorList>
            <person name="Callol A."/>
            <person name="Pajuelo D."/>
            <person name="Ebbesson L."/>
            <person name="Teles M."/>
            <person name="MacKenzie S."/>
            <person name="Amaro C."/>
        </authorList>
    </citation>
    <scope>NUCLEOTIDE SEQUENCE</scope>
</reference>
<evidence type="ECO:0000313" key="1">
    <source>
        <dbReference type="EMBL" id="JAH98508.1"/>
    </source>
</evidence>
<dbReference type="EMBL" id="GBXM01010069">
    <property type="protein sequence ID" value="JAH98508.1"/>
    <property type="molecule type" value="Transcribed_RNA"/>
</dbReference>
<dbReference type="AlphaFoldDB" id="A0A0E9X9X9"/>
<accession>A0A0E9X9X9</accession>